<evidence type="ECO:0000256" key="1">
    <source>
        <dbReference type="ARBA" id="ARBA00022527"/>
    </source>
</evidence>
<dbReference type="OrthoDB" id="3364147at2"/>
<dbReference type="SUPFAM" id="SSF52091">
    <property type="entry name" value="SpoIIaa-like"/>
    <property type="match status" value="1"/>
</dbReference>
<dbReference type="InterPro" id="IPR036513">
    <property type="entry name" value="STAS_dom_sf"/>
</dbReference>
<proteinExistence type="predicted"/>
<dbReference type="RefSeq" id="WP_023364500.1">
    <property type="nucleotide sequence ID" value="NC_022657.1"/>
</dbReference>
<name>U5W3N0_9ACTN</name>
<dbReference type="PANTHER" id="PTHR35526">
    <property type="entry name" value="ANTI-SIGMA-F FACTOR RSBW-RELATED"/>
    <property type="match status" value="1"/>
</dbReference>
<dbReference type="GO" id="GO:0004674">
    <property type="term" value="F:protein serine/threonine kinase activity"/>
    <property type="evidence" value="ECO:0007669"/>
    <property type="project" value="UniProtKB-KW"/>
</dbReference>
<dbReference type="eggNOG" id="COG3920">
    <property type="taxonomic scope" value="Bacteria"/>
</dbReference>
<dbReference type="InterPro" id="IPR050267">
    <property type="entry name" value="Anti-sigma-factor_SerPK"/>
</dbReference>
<accession>U5W3N0</accession>
<keyword evidence="4" id="KW-1185">Reference proteome</keyword>
<dbReference type="PROSITE" id="PS50801">
    <property type="entry name" value="STAS"/>
    <property type="match status" value="1"/>
</dbReference>
<feature type="domain" description="STAS" evidence="2">
    <location>
        <begin position="14"/>
        <end position="80"/>
    </location>
</feature>
<keyword evidence="1" id="KW-0808">Transferase</keyword>
<dbReference type="CDD" id="cd16936">
    <property type="entry name" value="HATPase_RsbW-like"/>
    <property type="match status" value="1"/>
</dbReference>
<dbReference type="KEGG" id="afs:AFR_26800"/>
<dbReference type="Pfam" id="PF13581">
    <property type="entry name" value="HATPase_c_2"/>
    <property type="match status" value="1"/>
</dbReference>
<dbReference type="Gene3D" id="3.30.750.24">
    <property type="entry name" value="STAS domain"/>
    <property type="match status" value="1"/>
</dbReference>
<dbReference type="HOGENOM" id="CLU_087828_0_0_11"/>
<gene>
    <name evidence="3" type="ORF">AFR_26800</name>
</gene>
<dbReference type="InterPro" id="IPR003594">
    <property type="entry name" value="HATPase_dom"/>
</dbReference>
<evidence type="ECO:0000313" key="3">
    <source>
        <dbReference type="EMBL" id="AGZ43622.1"/>
    </source>
</evidence>
<dbReference type="InterPro" id="IPR002645">
    <property type="entry name" value="STAS_dom"/>
</dbReference>
<dbReference type="STRING" id="1246995.AFR_26800"/>
<dbReference type="PATRIC" id="fig|1246995.3.peg.5433"/>
<dbReference type="Pfam" id="PF01740">
    <property type="entry name" value="STAS"/>
    <property type="match status" value="1"/>
</dbReference>
<organism evidence="3 4">
    <name type="scientific">Actinoplanes friuliensis DSM 7358</name>
    <dbReference type="NCBI Taxonomy" id="1246995"/>
    <lineage>
        <taxon>Bacteria</taxon>
        <taxon>Bacillati</taxon>
        <taxon>Actinomycetota</taxon>
        <taxon>Actinomycetes</taxon>
        <taxon>Micromonosporales</taxon>
        <taxon>Micromonosporaceae</taxon>
        <taxon>Actinoplanes</taxon>
    </lineage>
</organism>
<keyword evidence="1" id="KW-0418">Kinase</keyword>
<dbReference type="EMBL" id="CP006272">
    <property type="protein sequence ID" value="AGZ43622.1"/>
    <property type="molecule type" value="Genomic_DNA"/>
</dbReference>
<dbReference type="SUPFAM" id="SSF55874">
    <property type="entry name" value="ATPase domain of HSP90 chaperone/DNA topoisomerase II/histidine kinase"/>
    <property type="match status" value="1"/>
</dbReference>
<dbReference type="InterPro" id="IPR036890">
    <property type="entry name" value="HATPase_C_sf"/>
</dbReference>
<dbReference type="Gene3D" id="3.30.565.10">
    <property type="entry name" value="Histidine kinase-like ATPase, C-terminal domain"/>
    <property type="match status" value="1"/>
</dbReference>
<dbReference type="Proteomes" id="UP000017746">
    <property type="component" value="Chromosome"/>
</dbReference>
<dbReference type="AlphaFoldDB" id="U5W3N0"/>
<keyword evidence="1" id="KW-0723">Serine/threonine-protein kinase</keyword>
<sequence length="246" mass="26106">MPVDCTISDDGSRLLATLSGTLEMADVSRLHERLLKCLAEQPDALLVELSGLGVADPLALSVFVAVRRQAARWPGIPMVLCAPSALARLALDSAAYRSLPVLATLAEARVQSGIERESLSTITDELLPITGASRQGRDVATDACARWGLPDLIGPASLITSELVSNVIDHAGTMMTLRLSLRPRFLQIAVRDGSTAEPVRLPPQGATAMRGRGLALIEGSAQSWGWLPCEGGKVVWASLSIDPERP</sequence>
<evidence type="ECO:0000259" key="2">
    <source>
        <dbReference type="PROSITE" id="PS50801"/>
    </source>
</evidence>
<reference evidence="3 4" key="1">
    <citation type="journal article" date="2014" name="J. Biotechnol.">
        <title>Complete genome sequence of the actinobacterium Actinoplanes friuliensis HAG 010964, producer of the lipopeptide antibiotic friulimycin.</title>
        <authorList>
            <person name="Ruckert C."/>
            <person name="Szczepanowski R."/>
            <person name="Albersmeier A."/>
            <person name="Goesmann A."/>
            <person name="Fischer N."/>
            <person name="Steinkamper A."/>
            <person name="Puhler A."/>
            <person name="Biener R."/>
            <person name="Schwartz D."/>
            <person name="Kalinowski J."/>
        </authorList>
    </citation>
    <scope>NUCLEOTIDE SEQUENCE [LARGE SCALE GENOMIC DNA]</scope>
    <source>
        <strain evidence="3 4">DSM 7358</strain>
    </source>
</reference>
<dbReference type="PANTHER" id="PTHR35526:SF3">
    <property type="entry name" value="ANTI-SIGMA-F FACTOR RSBW"/>
    <property type="match status" value="1"/>
</dbReference>
<protein>
    <recommendedName>
        <fullName evidence="2">STAS domain-containing protein</fullName>
    </recommendedName>
</protein>
<evidence type="ECO:0000313" key="4">
    <source>
        <dbReference type="Proteomes" id="UP000017746"/>
    </source>
</evidence>